<reference evidence="2 3" key="1">
    <citation type="journal article" date="2020" name="IScience">
        <title>Genome Sequencing of the Endangered Kingdonia uniflora (Circaeasteraceae, Ranunculales) Reveals Potential Mechanisms of Evolutionary Specialization.</title>
        <authorList>
            <person name="Sun Y."/>
            <person name="Deng T."/>
            <person name="Zhang A."/>
            <person name="Moore M.J."/>
            <person name="Landis J.B."/>
            <person name="Lin N."/>
            <person name="Zhang H."/>
            <person name="Zhang X."/>
            <person name="Huang J."/>
            <person name="Zhang X."/>
            <person name="Sun H."/>
            <person name="Wang H."/>
        </authorList>
    </citation>
    <scope>NUCLEOTIDE SEQUENCE [LARGE SCALE GENOMIC DNA]</scope>
    <source>
        <strain evidence="2">TB1705</strain>
        <tissue evidence="2">Leaf</tissue>
    </source>
</reference>
<accession>A0A7J7L853</accession>
<feature type="compositionally biased region" description="Basic and acidic residues" evidence="1">
    <location>
        <begin position="222"/>
        <end position="235"/>
    </location>
</feature>
<feature type="compositionally biased region" description="Polar residues" evidence="1">
    <location>
        <begin position="246"/>
        <end position="270"/>
    </location>
</feature>
<feature type="compositionally biased region" description="Polar residues" evidence="1">
    <location>
        <begin position="207"/>
        <end position="221"/>
    </location>
</feature>
<feature type="region of interest" description="Disordered" evidence="1">
    <location>
        <begin position="207"/>
        <end position="285"/>
    </location>
</feature>
<protein>
    <submittedName>
        <fullName evidence="2">Uncharacterized protein</fullName>
    </submittedName>
</protein>
<evidence type="ECO:0000313" key="2">
    <source>
        <dbReference type="EMBL" id="KAF6138835.1"/>
    </source>
</evidence>
<dbReference type="InterPro" id="IPR038777">
    <property type="entry name" value="At4g18490-like"/>
</dbReference>
<proteinExistence type="predicted"/>
<gene>
    <name evidence="2" type="ORF">GIB67_015036</name>
</gene>
<feature type="compositionally biased region" description="Polar residues" evidence="1">
    <location>
        <begin position="95"/>
        <end position="114"/>
    </location>
</feature>
<feature type="region of interest" description="Disordered" evidence="1">
    <location>
        <begin position="1"/>
        <end position="114"/>
    </location>
</feature>
<name>A0A7J7L853_9MAGN</name>
<dbReference type="PANTHER" id="PTHR36380">
    <property type="entry name" value="BNAA03G58330D PROTEIN"/>
    <property type="match status" value="1"/>
</dbReference>
<dbReference type="PANTHER" id="PTHR36380:SF1">
    <property type="entry name" value="OS01G0755100 PROTEIN"/>
    <property type="match status" value="1"/>
</dbReference>
<evidence type="ECO:0000256" key="1">
    <source>
        <dbReference type="SAM" id="MobiDB-lite"/>
    </source>
</evidence>
<dbReference type="OrthoDB" id="602706at2759"/>
<feature type="region of interest" description="Disordered" evidence="1">
    <location>
        <begin position="375"/>
        <end position="397"/>
    </location>
</feature>
<organism evidence="2 3">
    <name type="scientific">Kingdonia uniflora</name>
    <dbReference type="NCBI Taxonomy" id="39325"/>
    <lineage>
        <taxon>Eukaryota</taxon>
        <taxon>Viridiplantae</taxon>
        <taxon>Streptophyta</taxon>
        <taxon>Embryophyta</taxon>
        <taxon>Tracheophyta</taxon>
        <taxon>Spermatophyta</taxon>
        <taxon>Magnoliopsida</taxon>
        <taxon>Ranunculales</taxon>
        <taxon>Circaeasteraceae</taxon>
        <taxon>Kingdonia</taxon>
    </lineage>
</organism>
<dbReference type="EMBL" id="JACGCM010002539">
    <property type="protein sequence ID" value="KAF6138835.1"/>
    <property type="molecule type" value="Genomic_DNA"/>
</dbReference>
<feature type="compositionally biased region" description="Polar residues" evidence="1">
    <location>
        <begin position="20"/>
        <end position="44"/>
    </location>
</feature>
<keyword evidence="3" id="KW-1185">Reference proteome</keyword>
<comment type="caution">
    <text evidence="2">The sequence shown here is derived from an EMBL/GenBank/DDBJ whole genome shotgun (WGS) entry which is preliminary data.</text>
</comment>
<dbReference type="AlphaFoldDB" id="A0A7J7L853"/>
<feature type="compositionally biased region" description="Polar residues" evidence="1">
    <location>
        <begin position="68"/>
        <end position="77"/>
    </location>
</feature>
<evidence type="ECO:0000313" key="3">
    <source>
        <dbReference type="Proteomes" id="UP000541444"/>
    </source>
</evidence>
<feature type="compositionally biased region" description="Low complexity" evidence="1">
    <location>
        <begin position="272"/>
        <end position="282"/>
    </location>
</feature>
<dbReference type="Proteomes" id="UP000541444">
    <property type="component" value="Unassembled WGS sequence"/>
</dbReference>
<sequence>MERVLTAKVGSMIGGLGNFDSRNGTSPSTSANSENLSASHGTTKFQEEEVSTSTKRIDQFSQQQQTQGTIPNTATHSPSRDDSIQEAVPELQGDVCSSGTEVRNDQGTLNTDNEFNTNLENQNDFSMRDVTGNESVQGNTFVGHTPIASVSPKISHGLKPIEGNTNSNSVHLMEFSESEPKIPKFMPMKEKEIGRIHSKFFNRSDVTQSQLNMSSTSTQLHSVRDKSTDQEDKARGAQAENHQVDALNSNDQAVTKTTSSTHKSINTKHVLSSIPPIKSSKSTSVERNKFSILTADKNTIDVSSLKPLRPSITSKKGLSHPTVRKEIKLLTRSKENTDINTMAKIVTALGAEKHKLLSPQLKKKTFEAPSIEPMAFNPSKVTKSPGEQGKTSDQVDTKRVRNTENLEDSYLSRSPFVTPLDVPVAELKVPVLIENDGNVEKAEACAKELEDIFNMLKKKHEEARKYWSVQL</sequence>